<name>A0A9D7IHE2_9RHOO</name>
<comment type="caution">
    <text evidence="2">The sequence shown here is derived from an EMBL/GenBank/DDBJ whole genome shotgun (WGS) entry which is preliminary data.</text>
</comment>
<gene>
    <name evidence="2" type="ORF">IPJ48_10830</name>
</gene>
<reference evidence="2" key="1">
    <citation type="submission" date="2020-10" db="EMBL/GenBank/DDBJ databases">
        <title>Connecting structure to function with the recovery of over 1000 high-quality activated sludge metagenome-assembled genomes encoding full-length rRNA genes using long-read sequencing.</title>
        <authorList>
            <person name="Singleton C.M."/>
            <person name="Petriglieri F."/>
            <person name="Kristensen J.M."/>
            <person name="Kirkegaard R.H."/>
            <person name="Michaelsen T.Y."/>
            <person name="Andersen M.H."/>
            <person name="Karst S.M."/>
            <person name="Dueholm M.S."/>
            <person name="Nielsen P.H."/>
            <person name="Albertsen M."/>
        </authorList>
    </citation>
    <scope>NUCLEOTIDE SEQUENCE</scope>
    <source>
        <strain evidence="2">EsbW_18-Q3-R4-48_MAXAC.044</strain>
    </source>
</reference>
<accession>A0A9D7IHE2</accession>
<protein>
    <submittedName>
        <fullName evidence="2">Uncharacterized protein</fullName>
    </submittedName>
</protein>
<evidence type="ECO:0000313" key="2">
    <source>
        <dbReference type="EMBL" id="MBK7423544.1"/>
    </source>
</evidence>
<organism evidence="2 3">
    <name type="scientific">Candidatus Propionivibrio dominans</name>
    <dbReference type="NCBI Taxonomy" id="2954373"/>
    <lineage>
        <taxon>Bacteria</taxon>
        <taxon>Pseudomonadati</taxon>
        <taxon>Pseudomonadota</taxon>
        <taxon>Betaproteobacteria</taxon>
        <taxon>Rhodocyclales</taxon>
        <taxon>Rhodocyclaceae</taxon>
        <taxon>Propionivibrio</taxon>
    </lineage>
</organism>
<proteinExistence type="predicted"/>
<evidence type="ECO:0000313" key="3">
    <source>
        <dbReference type="Proteomes" id="UP000886602"/>
    </source>
</evidence>
<dbReference type="Proteomes" id="UP000886602">
    <property type="component" value="Unassembled WGS sequence"/>
</dbReference>
<sequence length="57" mass="6277">MSMNIAQPQAKRYPFPHRHSGASRNPEVTAANLLDSGFCREDQRACGSNTLDVVHGH</sequence>
<dbReference type="EMBL" id="JADJNC010000015">
    <property type="protein sequence ID" value="MBK7423544.1"/>
    <property type="molecule type" value="Genomic_DNA"/>
</dbReference>
<dbReference type="AlphaFoldDB" id="A0A9D7IHE2"/>
<feature type="region of interest" description="Disordered" evidence="1">
    <location>
        <begin position="1"/>
        <end position="24"/>
    </location>
</feature>
<evidence type="ECO:0000256" key="1">
    <source>
        <dbReference type="SAM" id="MobiDB-lite"/>
    </source>
</evidence>